<comment type="caution">
    <text evidence="1">The sequence shown here is derived from an EMBL/GenBank/DDBJ whole genome shotgun (WGS) entry which is preliminary data.</text>
</comment>
<dbReference type="AlphaFoldDB" id="A0A8H3II15"/>
<proteinExistence type="predicted"/>
<name>A0A8H3II15_9LECA</name>
<evidence type="ECO:0000313" key="2">
    <source>
        <dbReference type="Proteomes" id="UP000664169"/>
    </source>
</evidence>
<dbReference type="Proteomes" id="UP000664169">
    <property type="component" value="Unassembled WGS sequence"/>
</dbReference>
<dbReference type="EMBL" id="CAJPDQ010000011">
    <property type="protein sequence ID" value="CAF9916370.1"/>
    <property type="molecule type" value="Genomic_DNA"/>
</dbReference>
<sequence length="164" mass="18674">MADNPSETMSKLITDFDSLLDAEKELASKQGAECDAKRKKLEKKLASKKTELEAEIVKIGELRKKYDQVQKTKNPIKSTVGSVIPRKRPSEEEPSVDCDVIVQNLKNHLGWERLGEDEYLEYRAYKDSAARMLSKLKGYIVLERQRAKDLQEMQSLDKEGSNVA</sequence>
<accession>A0A8H3II15</accession>
<gene>
    <name evidence="1" type="ORF">GOMPHAMPRED_000975</name>
</gene>
<reference evidence="1" key="1">
    <citation type="submission" date="2021-03" db="EMBL/GenBank/DDBJ databases">
        <authorList>
            <person name="Tagirdzhanova G."/>
        </authorList>
    </citation>
    <scope>NUCLEOTIDE SEQUENCE</scope>
</reference>
<protein>
    <submittedName>
        <fullName evidence="1">Uncharacterized protein</fullName>
    </submittedName>
</protein>
<evidence type="ECO:0000313" key="1">
    <source>
        <dbReference type="EMBL" id="CAF9916370.1"/>
    </source>
</evidence>
<keyword evidence="2" id="KW-1185">Reference proteome</keyword>
<organism evidence="1 2">
    <name type="scientific">Gomphillus americanus</name>
    <dbReference type="NCBI Taxonomy" id="1940652"/>
    <lineage>
        <taxon>Eukaryota</taxon>
        <taxon>Fungi</taxon>
        <taxon>Dikarya</taxon>
        <taxon>Ascomycota</taxon>
        <taxon>Pezizomycotina</taxon>
        <taxon>Lecanoromycetes</taxon>
        <taxon>OSLEUM clade</taxon>
        <taxon>Ostropomycetidae</taxon>
        <taxon>Ostropales</taxon>
        <taxon>Graphidaceae</taxon>
        <taxon>Gomphilloideae</taxon>
        <taxon>Gomphillus</taxon>
    </lineage>
</organism>